<dbReference type="Pfam" id="PF00152">
    <property type="entry name" value="tRNA-synt_2"/>
    <property type="match status" value="1"/>
</dbReference>
<dbReference type="Proteomes" id="UP001500131">
    <property type="component" value="Unassembled WGS sequence"/>
</dbReference>
<organism evidence="15 16">
    <name type="scientific">Leishmania lindenbergi</name>
    <dbReference type="NCBI Taxonomy" id="651832"/>
    <lineage>
        <taxon>Eukaryota</taxon>
        <taxon>Discoba</taxon>
        <taxon>Euglenozoa</taxon>
        <taxon>Kinetoplastea</taxon>
        <taxon>Metakinetoplastina</taxon>
        <taxon>Trypanosomatida</taxon>
        <taxon>Trypanosomatidae</taxon>
        <taxon>Leishmaniinae</taxon>
        <taxon>Leishmania</taxon>
    </lineage>
</organism>
<dbReference type="HAMAP" id="MF_02075">
    <property type="entry name" value="Asp_tRNA_synth_type2"/>
    <property type="match status" value="1"/>
</dbReference>
<keyword evidence="13" id="KW-0732">Signal</keyword>
<evidence type="ECO:0000256" key="3">
    <source>
        <dbReference type="ARBA" id="ARBA00012841"/>
    </source>
</evidence>
<evidence type="ECO:0000313" key="15">
    <source>
        <dbReference type="EMBL" id="KAL0505131.1"/>
    </source>
</evidence>
<dbReference type="CDD" id="cd04320">
    <property type="entry name" value="AspRS_cyto_N"/>
    <property type="match status" value="1"/>
</dbReference>
<dbReference type="GO" id="GO:0004815">
    <property type="term" value="F:aspartate-tRNA ligase activity"/>
    <property type="evidence" value="ECO:0007669"/>
    <property type="project" value="UniProtKB-EC"/>
</dbReference>
<feature type="region of interest" description="Disordered" evidence="12">
    <location>
        <begin position="390"/>
        <end position="423"/>
    </location>
</feature>
<gene>
    <name evidence="15" type="ORF">Q4I31_003732</name>
</gene>
<comment type="caution">
    <text evidence="15">The sequence shown here is derived from an EMBL/GenBank/DDBJ whole genome shotgun (WGS) entry which is preliminary data.</text>
</comment>
<evidence type="ECO:0000256" key="5">
    <source>
        <dbReference type="ARBA" id="ARBA00022598"/>
    </source>
</evidence>
<evidence type="ECO:0000256" key="13">
    <source>
        <dbReference type="SAM" id="SignalP"/>
    </source>
</evidence>
<dbReference type="SUPFAM" id="SSF50249">
    <property type="entry name" value="Nucleic acid-binding proteins"/>
    <property type="match status" value="1"/>
</dbReference>
<dbReference type="InterPro" id="IPR002312">
    <property type="entry name" value="Asp/Asn-tRNA-synth_IIb"/>
</dbReference>
<dbReference type="SUPFAM" id="SSF55681">
    <property type="entry name" value="Class II aaRS and biotin synthetases"/>
    <property type="match status" value="1"/>
</dbReference>
<keyword evidence="5" id="KW-0436">Ligase</keyword>
<dbReference type="Gene3D" id="3.30.930.10">
    <property type="entry name" value="Bira Bifunctional Protein, Domain 2"/>
    <property type="match status" value="1"/>
</dbReference>
<dbReference type="GO" id="GO:0005524">
    <property type="term" value="F:ATP binding"/>
    <property type="evidence" value="ECO:0007669"/>
    <property type="project" value="UniProtKB-KW"/>
</dbReference>
<keyword evidence="16" id="KW-1185">Reference proteome</keyword>
<dbReference type="EMBL" id="JBAMZK010000023">
    <property type="protein sequence ID" value="KAL0505131.1"/>
    <property type="molecule type" value="Genomic_DNA"/>
</dbReference>
<evidence type="ECO:0000256" key="4">
    <source>
        <dbReference type="ARBA" id="ARBA00022490"/>
    </source>
</evidence>
<dbReference type="PANTHER" id="PTHR43450">
    <property type="entry name" value="ASPARTYL-TRNA SYNTHETASE"/>
    <property type="match status" value="1"/>
</dbReference>
<dbReference type="InterPro" id="IPR004364">
    <property type="entry name" value="Aa-tRNA-synt_II"/>
</dbReference>
<evidence type="ECO:0000256" key="2">
    <source>
        <dbReference type="ARBA" id="ARBA00005312"/>
    </source>
</evidence>
<evidence type="ECO:0000313" key="16">
    <source>
        <dbReference type="Proteomes" id="UP001500131"/>
    </source>
</evidence>
<comment type="catalytic activity">
    <reaction evidence="11">
        <text>tRNA(Asp) + L-aspartate + ATP = L-aspartyl-tRNA(Asp) + AMP + diphosphate</text>
        <dbReference type="Rhea" id="RHEA:19649"/>
        <dbReference type="Rhea" id="RHEA-COMP:9660"/>
        <dbReference type="Rhea" id="RHEA-COMP:9678"/>
        <dbReference type="ChEBI" id="CHEBI:29991"/>
        <dbReference type="ChEBI" id="CHEBI:30616"/>
        <dbReference type="ChEBI" id="CHEBI:33019"/>
        <dbReference type="ChEBI" id="CHEBI:78442"/>
        <dbReference type="ChEBI" id="CHEBI:78516"/>
        <dbReference type="ChEBI" id="CHEBI:456215"/>
        <dbReference type="EC" id="6.1.1.12"/>
    </reaction>
</comment>
<feature type="signal peptide" evidence="13">
    <location>
        <begin position="1"/>
        <end position="19"/>
    </location>
</feature>
<dbReference type="InterPro" id="IPR012340">
    <property type="entry name" value="NA-bd_OB-fold"/>
</dbReference>
<evidence type="ECO:0000256" key="6">
    <source>
        <dbReference type="ARBA" id="ARBA00022741"/>
    </source>
</evidence>
<dbReference type="InterPro" id="IPR045864">
    <property type="entry name" value="aa-tRNA-synth_II/BPL/LPL"/>
</dbReference>
<dbReference type="InterPro" id="IPR006195">
    <property type="entry name" value="aa-tRNA-synth_II"/>
</dbReference>
<dbReference type="EC" id="6.1.1.12" evidence="3"/>
<keyword evidence="9" id="KW-0030">Aminoacyl-tRNA synthetase</keyword>
<keyword evidence="8" id="KW-0648">Protein biosynthesis</keyword>
<feature type="region of interest" description="Disordered" evidence="12">
    <location>
        <begin position="62"/>
        <end position="86"/>
    </location>
</feature>
<dbReference type="GO" id="GO:0003723">
    <property type="term" value="F:RNA binding"/>
    <property type="evidence" value="ECO:0007669"/>
    <property type="project" value="TreeGrafter"/>
</dbReference>
<dbReference type="PRINTS" id="PR01042">
    <property type="entry name" value="TRNASYNTHASP"/>
</dbReference>
<evidence type="ECO:0000256" key="7">
    <source>
        <dbReference type="ARBA" id="ARBA00022840"/>
    </source>
</evidence>
<reference evidence="15 16" key="1">
    <citation type="submission" date="2024-02" db="EMBL/GenBank/DDBJ databases">
        <title>FIRST GENOME SEQUENCES OF Leishmania (Viannia) shawi, Leishmania (Viannia) lindenbergi AND Leishmania (Viannia) utingensis.</title>
        <authorList>
            <person name="Resadore F."/>
            <person name="Custodio M.G.F."/>
            <person name="Boite M.C."/>
            <person name="Cupolillo E."/>
            <person name="Ferreira G.E.M."/>
        </authorList>
    </citation>
    <scope>NUCLEOTIDE SEQUENCE [LARGE SCALE GENOMIC DNA]</scope>
    <source>
        <strain evidence="15 16">MHOM/BR/1966/M15733</strain>
    </source>
</reference>
<sequence length="660" mass="71390">MLRVSLSSCVLWRLHGAVGTASGAVAASVVVTSSSVMSDEWASPPSSLVSARRRCSASTCSVHGASSSTSPHCPASSPSSTPSTASMETAILTSGATSGVDPGSACLTAHGVSVASLRSAFSGSCGESGRVREGDTVTVRARLERTRSRGKRLAFLHLRQPPLESVQAVCEGKALTKQARNITPESIVDVTGVLCRAATSVQSTTCQGWELQVTALQVVSQATTPLPFPYHDTNTKLDTRLNHRVMDLRTEQMAATSRLVSALGQSFRNELLALDFIEVHTPKLLGAASEGGSNVFQVDYFDRKAYLAQSPQLHKQMMLMGDAMRVFEVGPVFRAEKSLTHRHLTEFIGLDGEMVIKDSHTEVLDVLEPVMCAVLAQLAQKHSNLIDAVWKQQQQQGSELENSDGDPQPDPATEPPRCDSRGNAQRDVCCEVALERIEFLGITTDASPTAQTPFKISAQGDPYHARVGGDGSGCRVLRMSFANAAQLLVSCGESEGVVDCALPADDFTLPQERRLGQLIKERYGVDLYVVDGFPSSARPFYTMPVDPSTPDGPTRSYDMYLRGEEICSGAQRVHEIELLEQRLLAKSVDRVSLKDYVDSFRYGAWPHGGFGLGLERIALLFLGLNDIRQVSLFPRDPKRISPLPLQRKGGGASVMRRQPF</sequence>
<protein>
    <recommendedName>
        <fullName evidence="3">aspartate--tRNA ligase</fullName>
        <ecNumber evidence="3">6.1.1.12</ecNumber>
    </recommendedName>
    <alternativeName>
        <fullName evidence="10">Aspartyl-tRNA synthetase</fullName>
    </alternativeName>
</protein>
<comment type="similarity">
    <text evidence="2">Belongs to the class-II aminoacyl-tRNA synthetase family. Type 2 subfamily.</text>
</comment>
<proteinExistence type="inferred from homology"/>
<feature type="domain" description="Aminoacyl-transfer RNA synthetases class-II family profile" evidence="14">
    <location>
        <begin position="258"/>
        <end position="642"/>
    </location>
</feature>
<dbReference type="PROSITE" id="PS50862">
    <property type="entry name" value="AA_TRNA_LIGASE_II"/>
    <property type="match status" value="1"/>
</dbReference>
<comment type="subcellular location">
    <subcellularLocation>
        <location evidence="1">Cytoplasm</location>
    </subcellularLocation>
</comment>
<dbReference type="Pfam" id="PF01336">
    <property type="entry name" value="tRNA_anti-codon"/>
    <property type="match status" value="1"/>
</dbReference>
<evidence type="ECO:0000256" key="8">
    <source>
        <dbReference type="ARBA" id="ARBA00022917"/>
    </source>
</evidence>
<evidence type="ECO:0000256" key="12">
    <source>
        <dbReference type="SAM" id="MobiDB-lite"/>
    </source>
</evidence>
<evidence type="ECO:0000256" key="9">
    <source>
        <dbReference type="ARBA" id="ARBA00023146"/>
    </source>
</evidence>
<dbReference type="Gene3D" id="2.40.50.140">
    <property type="entry name" value="Nucleic acid-binding proteins"/>
    <property type="match status" value="1"/>
</dbReference>
<dbReference type="GO" id="GO:0017101">
    <property type="term" value="C:aminoacyl-tRNA synthetase multienzyme complex"/>
    <property type="evidence" value="ECO:0007669"/>
    <property type="project" value="TreeGrafter"/>
</dbReference>
<evidence type="ECO:0000259" key="14">
    <source>
        <dbReference type="PROSITE" id="PS50862"/>
    </source>
</evidence>
<evidence type="ECO:0000256" key="10">
    <source>
        <dbReference type="ARBA" id="ARBA00033155"/>
    </source>
</evidence>
<dbReference type="GO" id="GO:0006422">
    <property type="term" value="P:aspartyl-tRNA aminoacylation"/>
    <property type="evidence" value="ECO:0007669"/>
    <property type="project" value="InterPro"/>
</dbReference>
<keyword evidence="7" id="KW-0067">ATP-binding</keyword>
<name>A0AAW3AHP5_9TRYP</name>
<dbReference type="InterPro" id="IPR004365">
    <property type="entry name" value="NA-bd_OB_tRNA"/>
</dbReference>
<dbReference type="GO" id="GO:0005829">
    <property type="term" value="C:cytosol"/>
    <property type="evidence" value="ECO:0007669"/>
    <property type="project" value="TreeGrafter"/>
</dbReference>
<evidence type="ECO:0000256" key="11">
    <source>
        <dbReference type="ARBA" id="ARBA00047904"/>
    </source>
</evidence>
<keyword evidence="6" id="KW-0547">Nucleotide-binding</keyword>
<accession>A0AAW3AHP5</accession>
<evidence type="ECO:0000256" key="1">
    <source>
        <dbReference type="ARBA" id="ARBA00004496"/>
    </source>
</evidence>
<feature type="compositionally biased region" description="Polar residues" evidence="12">
    <location>
        <begin position="391"/>
        <end position="400"/>
    </location>
</feature>
<feature type="chain" id="PRO_5043498196" description="aspartate--tRNA ligase" evidence="13">
    <location>
        <begin position="20"/>
        <end position="660"/>
    </location>
</feature>
<dbReference type="AlphaFoldDB" id="A0AAW3AHP5"/>
<dbReference type="InterPro" id="IPR004523">
    <property type="entry name" value="Asp-tRNA_synthase_2"/>
</dbReference>
<keyword evidence="4" id="KW-0963">Cytoplasm</keyword>
<dbReference type="PANTHER" id="PTHR43450:SF3">
    <property type="entry name" value="ASPARTATE--TRNA LIGASE"/>
    <property type="match status" value="1"/>
</dbReference>